<protein>
    <submittedName>
        <fullName evidence="2">Uncharacterized protein</fullName>
    </submittedName>
</protein>
<sequence length="41" mass="4837">MDLQSLAHIFEHALMITGFVLMMMLIIDYINVQTQGIWNRK</sequence>
<reference evidence="2" key="1">
    <citation type="journal article" date="2014" name="Front. Microbiol.">
        <title>High frequency of phylogenetically diverse reductive dehalogenase-homologous genes in deep subseafloor sedimentary metagenomes.</title>
        <authorList>
            <person name="Kawai M."/>
            <person name="Futagami T."/>
            <person name="Toyoda A."/>
            <person name="Takaki Y."/>
            <person name="Nishi S."/>
            <person name="Hori S."/>
            <person name="Arai W."/>
            <person name="Tsubouchi T."/>
            <person name="Morono Y."/>
            <person name="Uchiyama I."/>
            <person name="Ito T."/>
            <person name="Fujiyama A."/>
            <person name="Inagaki F."/>
            <person name="Takami H."/>
        </authorList>
    </citation>
    <scope>NUCLEOTIDE SEQUENCE</scope>
    <source>
        <strain evidence="2">Expedition CK06-06</strain>
    </source>
</reference>
<accession>X1BCL8</accession>
<proteinExistence type="predicted"/>
<comment type="caution">
    <text evidence="2">The sequence shown here is derived from an EMBL/GenBank/DDBJ whole genome shotgun (WGS) entry which is preliminary data.</text>
</comment>
<gene>
    <name evidence="2" type="ORF">S01H4_48609</name>
</gene>
<feature type="transmembrane region" description="Helical" evidence="1">
    <location>
        <begin position="12"/>
        <end position="32"/>
    </location>
</feature>
<evidence type="ECO:0000256" key="1">
    <source>
        <dbReference type="SAM" id="Phobius"/>
    </source>
</evidence>
<keyword evidence="1" id="KW-0812">Transmembrane</keyword>
<keyword evidence="1" id="KW-0472">Membrane</keyword>
<dbReference type="EMBL" id="BART01027416">
    <property type="protein sequence ID" value="GAG92770.1"/>
    <property type="molecule type" value="Genomic_DNA"/>
</dbReference>
<keyword evidence="1" id="KW-1133">Transmembrane helix</keyword>
<evidence type="ECO:0000313" key="2">
    <source>
        <dbReference type="EMBL" id="GAG92770.1"/>
    </source>
</evidence>
<organism evidence="2">
    <name type="scientific">marine sediment metagenome</name>
    <dbReference type="NCBI Taxonomy" id="412755"/>
    <lineage>
        <taxon>unclassified sequences</taxon>
        <taxon>metagenomes</taxon>
        <taxon>ecological metagenomes</taxon>
    </lineage>
</organism>
<dbReference type="AlphaFoldDB" id="X1BCL8"/>
<feature type="non-terminal residue" evidence="2">
    <location>
        <position position="41"/>
    </location>
</feature>
<name>X1BCL8_9ZZZZ</name>